<dbReference type="InterPro" id="IPR007420">
    <property type="entry name" value="DUF465"/>
</dbReference>
<reference evidence="2 3" key="1">
    <citation type="submission" date="2021-06" db="EMBL/GenBank/DDBJ databases">
        <title>Sphingomonas sp. XMGL2, whole genome shotgun sequencing project.</title>
        <authorList>
            <person name="Zhao G."/>
            <person name="Shen L."/>
        </authorList>
    </citation>
    <scope>NUCLEOTIDE SEQUENCE [LARGE SCALE GENOMIC DNA]</scope>
    <source>
        <strain evidence="2 3">XMGL2</strain>
    </source>
</reference>
<evidence type="ECO:0000313" key="3">
    <source>
        <dbReference type="Proteomes" id="UP000776276"/>
    </source>
</evidence>
<organism evidence="2 3">
    <name type="scientific">Sphingomonas quercus</name>
    <dbReference type="NCBI Taxonomy" id="2842451"/>
    <lineage>
        <taxon>Bacteria</taxon>
        <taxon>Pseudomonadati</taxon>
        <taxon>Pseudomonadota</taxon>
        <taxon>Alphaproteobacteria</taxon>
        <taxon>Sphingomonadales</taxon>
        <taxon>Sphingomonadaceae</taxon>
        <taxon>Sphingomonas</taxon>
    </lineage>
</organism>
<evidence type="ECO:0000256" key="1">
    <source>
        <dbReference type="SAM" id="MobiDB-lite"/>
    </source>
</evidence>
<accession>A0ABS6BDD3</accession>
<dbReference type="Pfam" id="PF04325">
    <property type="entry name" value="DUF465"/>
    <property type="match status" value="1"/>
</dbReference>
<feature type="region of interest" description="Disordered" evidence="1">
    <location>
        <begin position="1"/>
        <end position="28"/>
    </location>
</feature>
<feature type="compositionally biased region" description="Basic and acidic residues" evidence="1">
    <location>
        <begin position="14"/>
        <end position="28"/>
    </location>
</feature>
<evidence type="ECO:0000313" key="2">
    <source>
        <dbReference type="EMBL" id="MBU3076323.1"/>
    </source>
</evidence>
<name>A0ABS6BDD3_9SPHN</name>
<protein>
    <submittedName>
        <fullName evidence="2">YdcH family protein</fullName>
    </submittedName>
</protein>
<keyword evidence="3" id="KW-1185">Reference proteome</keyword>
<sequence>MDSSHSAALNAKHAGLDARIAAERQRPSPDEALLARLKKQKLKIKEMLLGI</sequence>
<dbReference type="EMBL" id="JAHKRT010000001">
    <property type="protein sequence ID" value="MBU3076323.1"/>
    <property type="molecule type" value="Genomic_DNA"/>
</dbReference>
<comment type="caution">
    <text evidence="2">The sequence shown here is derived from an EMBL/GenBank/DDBJ whole genome shotgun (WGS) entry which is preliminary data.</text>
</comment>
<gene>
    <name evidence="2" type="ORF">KOF26_00465</name>
</gene>
<dbReference type="RefSeq" id="WP_216318297.1">
    <property type="nucleotide sequence ID" value="NZ_JAHKRT010000001.1"/>
</dbReference>
<dbReference type="Proteomes" id="UP000776276">
    <property type="component" value="Unassembled WGS sequence"/>
</dbReference>
<proteinExistence type="predicted"/>